<dbReference type="GO" id="GO:0010945">
    <property type="term" value="F:coenzyme A diphosphatase activity"/>
    <property type="evidence" value="ECO:0007669"/>
    <property type="project" value="EnsemblFungi"/>
</dbReference>
<evidence type="ECO:0000256" key="3">
    <source>
        <dbReference type="ARBA" id="ARBA00022723"/>
    </source>
</evidence>
<dbReference type="GO" id="GO:0046872">
    <property type="term" value="F:metal ion binding"/>
    <property type="evidence" value="ECO:0007669"/>
    <property type="project" value="UniProtKB-KW"/>
</dbReference>
<dbReference type="CDD" id="cd03426">
    <property type="entry name" value="NUDIX_CoAse_Nudt7"/>
    <property type="match status" value="1"/>
</dbReference>
<dbReference type="GO" id="GO:0005777">
    <property type="term" value="C:peroxisome"/>
    <property type="evidence" value="ECO:0007669"/>
    <property type="project" value="EnsemblFungi"/>
</dbReference>
<protein>
    <recommendedName>
        <fullName evidence="7">Nudix hydrolase domain-containing protein</fullName>
    </recommendedName>
</protein>
<dbReference type="PROSITE" id="PS51462">
    <property type="entry name" value="NUDIX"/>
    <property type="match status" value="1"/>
</dbReference>
<dbReference type="eggNOG" id="KOG3069">
    <property type="taxonomic scope" value="Eukaryota"/>
</dbReference>
<reference evidence="8 9" key="1">
    <citation type="submission" date="2016-08" db="EMBL/GenBank/DDBJ databases">
        <title>Draft genome sequence of allopolyploid Zygosaccharomyces rouxii.</title>
        <authorList>
            <person name="Watanabe J."/>
            <person name="Uehara K."/>
            <person name="Mogi Y."/>
            <person name="Tsukioka Y."/>
        </authorList>
    </citation>
    <scope>NUCLEOTIDE SEQUENCE [LARGE SCALE GENOMIC DNA]</scope>
    <source>
        <strain evidence="8 9">NBRC 110957</strain>
    </source>
</reference>
<keyword evidence="5" id="KW-0460">Magnesium</keyword>
<evidence type="ECO:0000313" key="9">
    <source>
        <dbReference type="Proteomes" id="UP000187013"/>
    </source>
</evidence>
<dbReference type="Gene3D" id="3.90.79.10">
    <property type="entry name" value="Nucleoside Triphosphate Pyrophosphohydrolase"/>
    <property type="match status" value="1"/>
</dbReference>
<dbReference type="OMA" id="WRMHHFF"/>
<feature type="domain" description="Nudix hydrolase" evidence="7">
    <location>
        <begin position="29"/>
        <end position="191"/>
    </location>
</feature>
<keyword evidence="4" id="KW-0378">Hydrolase</keyword>
<evidence type="ECO:0000256" key="4">
    <source>
        <dbReference type="ARBA" id="ARBA00022801"/>
    </source>
</evidence>
<evidence type="ECO:0000313" key="8">
    <source>
        <dbReference type="EMBL" id="GAV50394.1"/>
    </source>
</evidence>
<evidence type="ECO:0000256" key="1">
    <source>
        <dbReference type="ARBA" id="ARBA00001936"/>
    </source>
</evidence>
<comment type="caution">
    <text evidence="8">The sequence shown here is derived from an EMBL/GenBank/DDBJ whole genome shotgun (WGS) entry which is preliminary data.</text>
</comment>
<dbReference type="InterPro" id="IPR015797">
    <property type="entry name" value="NUDIX_hydrolase-like_dom_sf"/>
</dbReference>
<name>A0A1Q3A3V9_ZYGRO</name>
<dbReference type="PANTHER" id="PTHR12992">
    <property type="entry name" value="NUDIX HYDROLASE"/>
    <property type="match status" value="1"/>
</dbReference>
<keyword evidence="3" id="KW-0479">Metal-binding</keyword>
<dbReference type="EMBL" id="BDGX01000021">
    <property type="protein sequence ID" value="GAV50394.1"/>
    <property type="molecule type" value="Genomic_DNA"/>
</dbReference>
<evidence type="ECO:0000256" key="6">
    <source>
        <dbReference type="ARBA" id="ARBA00023211"/>
    </source>
</evidence>
<accession>A0A1Q3A3V9</accession>
<sequence>MFKASRLLDNLRQFRYPNLLPLSSSWPPYRRSAVLTVLFVGQRGELRVLLTKRSKGLSSFSGHISLPGGKADSVEETFDTVARREAEEEIGLPQDPEILREKFDMNMEQICLEMPCYLSRTFLSVKPLVCFLSNSAHKAMEADLPLDGSKFTAALNPGETSSIFSVPLMDMIAHLLPEDSGYRKEYIDRKETLPKWGELRWLLRHYYYPVENPYDVEWLKNIEDNSSCDELETTQGKRNLWGLTAKILYDVARIAQGMVTSDNEQYDIGHEELIYGLKEFGGQLQPSRSPWESSMARGIRGYKFGDVIPCFYMDKLIGITCKY</sequence>
<dbReference type="GO" id="GO:0008413">
    <property type="term" value="F:8-oxo-7,8-dihydroguanosine triphosphate pyrophosphatase activity"/>
    <property type="evidence" value="ECO:0007669"/>
    <property type="project" value="EnsemblFungi"/>
</dbReference>
<evidence type="ECO:0000259" key="7">
    <source>
        <dbReference type="PROSITE" id="PS51462"/>
    </source>
</evidence>
<dbReference type="Proteomes" id="UP000187013">
    <property type="component" value="Unassembled WGS sequence"/>
</dbReference>
<gene>
    <name evidence="8" type="ORF">ZYGR_0U02500</name>
</gene>
<proteinExistence type="predicted"/>
<dbReference type="InterPro" id="IPR045121">
    <property type="entry name" value="CoAse"/>
</dbReference>
<dbReference type="AlphaFoldDB" id="A0A1Q3A3V9"/>
<evidence type="ECO:0000256" key="5">
    <source>
        <dbReference type="ARBA" id="ARBA00022842"/>
    </source>
</evidence>
<dbReference type="OrthoDB" id="206213at2759"/>
<dbReference type="GO" id="GO:0006281">
    <property type="term" value="P:DNA repair"/>
    <property type="evidence" value="ECO:0007669"/>
    <property type="project" value="EnsemblFungi"/>
</dbReference>
<dbReference type="GO" id="GO:0015938">
    <property type="term" value="P:coenzyme A catabolic process"/>
    <property type="evidence" value="ECO:0007669"/>
    <property type="project" value="TreeGrafter"/>
</dbReference>
<dbReference type="PANTHER" id="PTHR12992:SF24">
    <property type="entry name" value="PEROXISOMAL COENZYME A DIPHOSPHATASE NUDT7"/>
    <property type="match status" value="1"/>
</dbReference>
<dbReference type="SUPFAM" id="SSF55811">
    <property type="entry name" value="Nudix"/>
    <property type="match status" value="1"/>
</dbReference>
<comment type="cofactor">
    <cofactor evidence="1">
        <name>Mn(2+)</name>
        <dbReference type="ChEBI" id="CHEBI:29035"/>
    </cofactor>
</comment>
<organism evidence="8 9">
    <name type="scientific">Zygosaccharomyces rouxii</name>
    <dbReference type="NCBI Taxonomy" id="4956"/>
    <lineage>
        <taxon>Eukaryota</taxon>
        <taxon>Fungi</taxon>
        <taxon>Dikarya</taxon>
        <taxon>Ascomycota</taxon>
        <taxon>Saccharomycotina</taxon>
        <taxon>Saccharomycetes</taxon>
        <taxon>Saccharomycetales</taxon>
        <taxon>Saccharomycetaceae</taxon>
        <taxon>Zygosaccharomyces</taxon>
    </lineage>
</organism>
<evidence type="ECO:0000256" key="2">
    <source>
        <dbReference type="ARBA" id="ARBA00001946"/>
    </source>
</evidence>
<keyword evidence="6" id="KW-0464">Manganese</keyword>
<comment type="cofactor">
    <cofactor evidence="2">
        <name>Mg(2+)</name>
        <dbReference type="ChEBI" id="CHEBI:18420"/>
    </cofactor>
</comment>
<dbReference type="Pfam" id="PF00293">
    <property type="entry name" value="NUDIX"/>
    <property type="match status" value="1"/>
</dbReference>
<dbReference type="InterPro" id="IPR000086">
    <property type="entry name" value="NUDIX_hydrolase_dom"/>
</dbReference>